<dbReference type="AlphaFoldDB" id="A0AAV4SCN4"/>
<sequence>MILWTVTHLDFRFPKSANHHSARRVPLDVCFQKSPSMHEQGTTNEKLDTDIHVATATKEKLVDNNFLTKKTPAPELNDPSIGHFLLLGDVLTEVEILNIQFQAHWSNAANLKSTQMRKRFYHR</sequence>
<reference evidence="1 2" key="1">
    <citation type="submission" date="2021-06" db="EMBL/GenBank/DDBJ databases">
        <title>Caerostris darwini draft genome.</title>
        <authorList>
            <person name="Kono N."/>
            <person name="Arakawa K."/>
        </authorList>
    </citation>
    <scope>NUCLEOTIDE SEQUENCE [LARGE SCALE GENOMIC DNA]</scope>
</reference>
<name>A0AAV4SCN4_9ARAC</name>
<dbReference type="EMBL" id="BPLQ01007521">
    <property type="protein sequence ID" value="GIY30587.1"/>
    <property type="molecule type" value="Genomic_DNA"/>
</dbReference>
<gene>
    <name evidence="1" type="ORF">CDAR_461151</name>
</gene>
<dbReference type="Proteomes" id="UP001054837">
    <property type="component" value="Unassembled WGS sequence"/>
</dbReference>
<evidence type="ECO:0000313" key="2">
    <source>
        <dbReference type="Proteomes" id="UP001054837"/>
    </source>
</evidence>
<organism evidence="1 2">
    <name type="scientific">Caerostris darwini</name>
    <dbReference type="NCBI Taxonomy" id="1538125"/>
    <lineage>
        <taxon>Eukaryota</taxon>
        <taxon>Metazoa</taxon>
        <taxon>Ecdysozoa</taxon>
        <taxon>Arthropoda</taxon>
        <taxon>Chelicerata</taxon>
        <taxon>Arachnida</taxon>
        <taxon>Araneae</taxon>
        <taxon>Araneomorphae</taxon>
        <taxon>Entelegynae</taxon>
        <taxon>Araneoidea</taxon>
        <taxon>Araneidae</taxon>
        <taxon>Caerostris</taxon>
    </lineage>
</organism>
<proteinExistence type="predicted"/>
<protein>
    <submittedName>
        <fullName evidence="1">Uncharacterized protein</fullName>
    </submittedName>
</protein>
<keyword evidence="2" id="KW-1185">Reference proteome</keyword>
<evidence type="ECO:0000313" key="1">
    <source>
        <dbReference type="EMBL" id="GIY30587.1"/>
    </source>
</evidence>
<comment type="caution">
    <text evidence="1">The sequence shown here is derived from an EMBL/GenBank/DDBJ whole genome shotgun (WGS) entry which is preliminary data.</text>
</comment>
<accession>A0AAV4SCN4</accession>